<evidence type="ECO:0000313" key="1">
    <source>
        <dbReference type="EMBL" id="KIJ23188.1"/>
    </source>
</evidence>
<protein>
    <submittedName>
        <fullName evidence="1">Uncharacterized protein</fullName>
    </submittedName>
</protein>
<dbReference type="AlphaFoldDB" id="A0A0C9T2Y5"/>
<keyword evidence="2" id="KW-1185">Reference proteome</keyword>
<accession>A0A0C9T2Y5</accession>
<dbReference type="HOGENOM" id="CLU_1772619_0_0_1"/>
<sequence length="147" mass="16040">TRLKIISASVQIDGLNPYGVVSGGSIVLEGAMCAVILRKSSGPRSGPSWLSNVAAVEYSTMETLHLNYDTPTSEASAGGTVYCLFIGSFSEVLDHDEHPHVSLCGLILKPTVGGKFERIGRWKQFIEYYVKNKYVFKKSGVVRVEII</sequence>
<reference evidence="1 2" key="1">
    <citation type="submission" date="2014-06" db="EMBL/GenBank/DDBJ databases">
        <title>Evolutionary Origins and Diversification of the Mycorrhizal Mutualists.</title>
        <authorList>
            <consortium name="DOE Joint Genome Institute"/>
            <consortium name="Mycorrhizal Genomics Consortium"/>
            <person name="Kohler A."/>
            <person name="Kuo A."/>
            <person name="Nagy L.G."/>
            <person name="Floudas D."/>
            <person name="Copeland A."/>
            <person name="Barry K.W."/>
            <person name="Cichocki N."/>
            <person name="Veneault-Fourrey C."/>
            <person name="LaButti K."/>
            <person name="Lindquist E.A."/>
            <person name="Lipzen A."/>
            <person name="Lundell T."/>
            <person name="Morin E."/>
            <person name="Murat C."/>
            <person name="Riley R."/>
            <person name="Ohm R."/>
            <person name="Sun H."/>
            <person name="Tunlid A."/>
            <person name="Henrissat B."/>
            <person name="Grigoriev I.V."/>
            <person name="Hibbett D.S."/>
            <person name="Martin F."/>
        </authorList>
    </citation>
    <scope>NUCLEOTIDE SEQUENCE [LARGE SCALE GENOMIC DNA]</scope>
    <source>
        <strain evidence="1 2">SS14</strain>
    </source>
</reference>
<name>A0A0C9T2Y5_SPHS4</name>
<feature type="non-terminal residue" evidence="1">
    <location>
        <position position="1"/>
    </location>
</feature>
<evidence type="ECO:0000313" key="2">
    <source>
        <dbReference type="Proteomes" id="UP000054279"/>
    </source>
</evidence>
<organism evidence="1 2">
    <name type="scientific">Sphaerobolus stellatus (strain SS14)</name>
    <dbReference type="NCBI Taxonomy" id="990650"/>
    <lineage>
        <taxon>Eukaryota</taxon>
        <taxon>Fungi</taxon>
        <taxon>Dikarya</taxon>
        <taxon>Basidiomycota</taxon>
        <taxon>Agaricomycotina</taxon>
        <taxon>Agaricomycetes</taxon>
        <taxon>Phallomycetidae</taxon>
        <taxon>Geastrales</taxon>
        <taxon>Sphaerobolaceae</taxon>
        <taxon>Sphaerobolus</taxon>
    </lineage>
</organism>
<proteinExistence type="predicted"/>
<dbReference type="OrthoDB" id="5362512at2759"/>
<dbReference type="Proteomes" id="UP000054279">
    <property type="component" value="Unassembled WGS sequence"/>
</dbReference>
<gene>
    <name evidence="1" type="ORF">M422DRAFT_39746</name>
</gene>
<dbReference type="EMBL" id="KN837767">
    <property type="protein sequence ID" value="KIJ23188.1"/>
    <property type="molecule type" value="Genomic_DNA"/>
</dbReference>